<reference evidence="2" key="2">
    <citation type="submission" date="2021-01" db="EMBL/GenBank/DDBJ databases">
        <authorList>
            <person name="Schikora-Tamarit M.A."/>
        </authorList>
    </citation>
    <scope>NUCLEOTIDE SEQUENCE</scope>
    <source>
        <strain evidence="2">CBS6075</strain>
    </source>
</reference>
<feature type="region of interest" description="Disordered" evidence="1">
    <location>
        <begin position="1"/>
        <end position="34"/>
    </location>
</feature>
<sequence>MQSLKENVPVRDSENQEQPVEVDQLQSEDQHKHDRLGNPAFVLLCSEIQGVRTNGAEFCKNRPQNPDVEPVSEVDPGAHEHEEERSDIRRVQVVERLGQGQEKVRYVHRDVDCNSHPGEIESVGQEDQ</sequence>
<dbReference type="RefSeq" id="XP_046064450.1">
    <property type="nucleotide sequence ID" value="XM_046208926.1"/>
</dbReference>
<comment type="caution">
    <text evidence="2">The sequence shown here is derived from an EMBL/GenBank/DDBJ whole genome shotgun (WGS) entry which is preliminary data.</text>
</comment>
<dbReference type="OrthoDB" id="10605861at2759"/>
<name>A0A9P8PGY9_9ASCO</name>
<evidence type="ECO:0000313" key="3">
    <source>
        <dbReference type="Proteomes" id="UP000769157"/>
    </source>
</evidence>
<organism evidence="2 3">
    <name type="scientific">Ogataea philodendri</name>
    <dbReference type="NCBI Taxonomy" id="1378263"/>
    <lineage>
        <taxon>Eukaryota</taxon>
        <taxon>Fungi</taxon>
        <taxon>Dikarya</taxon>
        <taxon>Ascomycota</taxon>
        <taxon>Saccharomycotina</taxon>
        <taxon>Pichiomycetes</taxon>
        <taxon>Pichiales</taxon>
        <taxon>Pichiaceae</taxon>
        <taxon>Ogataea</taxon>
    </lineage>
</organism>
<dbReference type="Proteomes" id="UP000769157">
    <property type="component" value="Unassembled WGS sequence"/>
</dbReference>
<dbReference type="AlphaFoldDB" id="A0A9P8PGY9"/>
<proteinExistence type="predicted"/>
<dbReference type="EMBL" id="JAEUBE010000084">
    <property type="protein sequence ID" value="KAH3671082.1"/>
    <property type="molecule type" value="Genomic_DNA"/>
</dbReference>
<feature type="region of interest" description="Disordered" evidence="1">
    <location>
        <begin position="57"/>
        <end position="86"/>
    </location>
</feature>
<reference evidence="2" key="1">
    <citation type="journal article" date="2021" name="Open Biol.">
        <title>Shared evolutionary footprints suggest mitochondrial oxidative damage underlies multiple complex I losses in fungi.</title>
        <authorList>
            <person name="Schikora-Tamarit M.A."/>
            <person name="Marcet-Houben M."/>
            <person name="Nosek J."/>
            <person name="Gabaldon T."/>
        </authorList>
    </citation>
    <scope>NUCLEOTIDE SEQUENCE</scope>
    <source>
        <strain evidence="2">CBS6075</strain>
    </source>
</reference>
<protein>
    <submittedName>
        <fullName evidence="2">Uncharacterized protein</fullName>
    </submittedName>
</protein>
<keyword evidence="3" id="KW-1185">Reference proteome</keyword>
<dbReference type="GeneID" id="70232761"/>
<evidence type="ECO:0000313" key="2">
    <source>
        <dbReference type="EMBL" id="KAH3671082.1"/>
    </source>
</evidence>
<gene>
    <name evidence="2" type="ORF">OGAPHI_000793</name>
</gene>
<accession>A0A9P8PGY9</accession>
<feature type="compositionally biased region" description="Basic and acidic residues" evidence="1">
    <location>
        <begin position="76"/>
        <end position="86"/>
    </location>
</feature>
<evidence type="ECO:0000256" key="1">
    <source>
        <dbReference type="SAM" id="MobiDB-lite"/>
    </source>
</evidence>